<reference evidence="1" key="1">
    <citation type="submission" date="2024-02" db="EMBL/GenBank/DDBJ databases">
        <title>Metagenome Assembled Genome of Zalaria obscura JY119.</title>
        <authorList>
            <person name="Vighnesh L."/>
            <person name="Jagadeeshwari U."/>
            <person name="Venkata Ramana C."/>
            <person name="Sasikala C."/>
        </authorList>
    </citation>
    <scope>NUCLEOTIDE SEQUENCE</scope>
    <source>
        <strain evidence="1">JY119</strain>
    </source>
</reference>
<evidence type="ECO:0000313" key="2">
    <source>
        <dbReference type="Proteomes" id="UP001320706"/>
    </source>
</evidence>
<accession>A0ACC3S6P0</accession>
<evidence type="ECO:0000313" key="1">
    <source>
        <dbReference type="EMBL" id="KAK8196582.1"/>
    </source>
</evidence>
<name>A0ACC3S6P0_9PEZI</name>
<dbReference type="EMBL" id="JAMKPW020000041">
    <property type="protein sequence ID" value="KAK8196582.1"/>
    <property type="molecule type" value="Genomic_DNA"/>
</dbReference>
<sequence length="376" mass="40488">MYTALCLAALATTTLGREIVFPPVSGYQSPLGDVAADGMNDMNLFEPQFAGLTTFANLPYVHCLAQEGTEIEKFDIGILGAPFDTAVSARPGARFGPDGIRQGSRRMHSQFAYSIYTGRNSFGEWAKIVDCGSAPMTFFDNTIALKQLDKAHEIVSSRPTNSSEYPVPRIITLGGDHTTTLPALRGTFKHWGPVSVIHFDSHIDTWNPDRLGGGVSHYAGVNHGTFLHIAHEEGLIRNTSIHAGIRAPVVNKHADLRNDKRCGFDLITAREIDKIGVDGIVQKLKERVAGSKVYITVDIDVLDPAHAPATGTAEVGGWTTRELLSILDALDGLEVIGADVVEVAPIYDNPGETTLLAAAEVVHSLVTLMVNTPVKP</sequence>
<protein>
    <submittedName>
        <fullName evidence="1">Uncharacterized protein</fullName>
    </submittedName>
</protein>
<dbReference type="Proteomes" id="UP001320706">
    <property type="component" value="Unassembled WGS sequence"/>
</dbReference>
<organism evidence="1 2">
    <name type="scientific">Zalaria obscura</name>
    <dbReference type="NCBI Taxonomy" id="2024903"/>
    <lineage>
        <taxon>Eukaryota</taxon>
        <taxon>Fungi</taxon>
        <taxon>Dikarya</taxon>
        <taxon>Ascomycota</taxon>
        <taxon>Pezizomycotina</taxon>
        <taxon>Dothideomycetes</taxon>
        <taxon>Dothideomycetidae</taxon>
        <taxon>Dothideales</taxon>
        <taxon>Zalariaceae</taxon>
        <taxon>Zalaria</taxon>
    </lineage>
</organism>
<keyword evidence="2" id="KW-1185">Reference proteome</keyword>
<comment type="caution">
    <text evidence="1">The sequence shown here is derived from an EMBL/GenBank/DDBJ whole genome shotgun (WGS) entry which is preliminary data.</text>
</comment>
<proteinExistence type="predicted"/>
<gene>
    <name evidence="1" type="ORF">M8818_006747</name>
</gene>